<dbReference type="PROSITE" id="PS01032">
    <property type="entry name" value="PPM_1"/>
    <property type="match status" value="1"/>
</dbReference>
<dbReference type="InterPro" id="IPR000222">
    <property type="entry name" value="PP2C_BS"/>
</dbReference>
<dbReference type="GO" id="GO:0004722">
    <property type="term" value="F:protein serine/threonine phosphatase activity"/>
    <property type="evidence" value="ECO:0007669"/>
    <property type="project" value="UniProtKB-EC"/>
</dbReference>
<name>A0A250XGX0_9CHLO</name>
<dbReference type="Proteomes" id="UP000232323">
    <property type="component" value="Unassembled WGS sequence"/>
</dbReference>
<reference evidence="12 13" key="1">
    <citation type="submission" date="2017-08" db="EMBL/GenBank/DDBJ databases">
        <title>Acidophilic green algal genome provides insights into adaptation to an acidic environment.</title>
        <authorList>
            <person name="Hirooka S."/>
            <person name="Hirose Y."/>
            <person name="Kanesaki Y."/>
            <person name="Higuchi S."/>
            <person name="Fujiwara T."/>
            <person name="Onuma R."/>
            <person name="Era A."/>
            <person name="Ohbayashi R."/>
            <person name="Uzuka A."/>
            <person name="Nozaki H."/>
            <person name="Yoshikawa H."/>
            <person name="Miyagishima S.Y."/>
        </authorList>
    </citation>
    <scope>NUCLEOTIDE SEQUENCE [LARGE SCALE GENOMIC DNA]</scope>
    <source>
        <strain evidence="12 13">NIES-2499</strain>
    </source>
</reference>
<dbReference type="EC" id="3.1.3.16" evidence="3"/>
<dbReference type="EMBL" id="BEGY01000076">
    <property type="protein sequence ID" value="GAX82159.1"/>
    <property type="molecule type" value="Genomic_DNA"/>
</dbReference>
<keyword evidence="13" id="KW-1185">Reference proteome</keyword>
<dbReference type="InterPro" id="IPR001932">
    <property type="entry name" value="PPM-type_phosphatase-like_dom"/>
</dbReference>
<evidence type="ECO:0000256" key="6">
    <source>
        <dbReference type="ARBA" id="ARBA00022842"/>
    </source>
</evidence>
<evidence type="ECO:0000256" key="4">
    <source>
        <dbReference type="ARBA" id="ARBA00022723"/>
    </source>
</evidence>
<comment type="caution">
    <text evidence="12">The sequence shown here is derived from an EMBL/GenBank/DDBJ whole genome shotgun (WGS) entry which is preliminary data.</text>
</comment>
<evidence type="ECO:0000256" key="5">
    <source>
        <dbReference type="ARBA" id="ARBA00022801"/>
    </source>
</evidence>
<keyword evidence="8" id="KW-0464">Manganese</keyword>
<keyword evidence="5 9" id="KW-0378">Hydrolase</keyword>
<protein>
    <recommendedName>
        <fullName evidence="3">protein-serine/threonine phosphatase</fullName>
        <ecNumber evidence="3">3.1.3.16</ecNumber>
    </recommendedName>
</protein>
<keyword evidence="6" id="KW-0460">Magnesium</keyword>
<evidence type="ECO:0000256" key="9">
    <source>
        <dbReference type="RuleBase" id="RU003465"/>
    </source>
</evidence>
<comment type="cofactor">
    <cofactor evidence="1">
        <name>Mn(2+)</name>
        <dbReference type="ChEBI" id="CHEBI:29035"/>
    </cofactor>
</comment>
<evidence type="ECO:0000256" key="1">
    <source>
        <dbReference type="ARBA" id="ARBA00001936"/>
    </source>
</evidence>
<dbReference type="PANTHER" id="PTHR47992">
    <property type="entry name" value="PROTEIN PHOSPHATASE"/>
    <property type="match status" value="1"/>
</dbReference>
<dbReference type="CDD" id="cd00143">
    <property type="entry name" value="PP2Cc"/>
    <property type="match status" value="1"/>
</dbReference>
<sequence>MSFHRCSTTDERVTFGYQAFHESHLFGLNHSISSRDHRPDASLFPSKVAEHNAEHDHPTSPFGSSTKHLISSVPDGQSVSFPESQEQLTVSCPPHLTSTFQHPPQDACEAISACLGSMLPSCISTIASTIMASCNQQCSSNTAGGPPHGVKAVCGKRAKMEDTWSVYTNFYEFPAHMSEAAEGDTLPARLAKHIQEEMTSCCLVKSNDDMDVSNCPHHSFIPAPASTKQFFGSSGSGSGASSMEGALDPLHFFAVYDGHGGCEAANHCSQRLHINLVNAIQKAAANLTAEGLNLHEPAAVFHFNEEVDGGSQDLTMYDTGLLGQTGREQGLLSHKWVETVVDMVEDGASAMHTVAEDGASASHADLMNASSGCSSVPDLMELGSNGMDGVEVPDQELDGVEVPDQELDAGSISKLPLALASNVHLSQVVAPQYYCCLEDGPVVDYDASTHRDDHADMVDTGSRNICMEEQVAACSQKHFQDYKQHVVQQQQMQFNFSPASPLTSTLGGTHPEVPSQESLTEEAFVSWTGPEPGGFGTASISSGGGALEACGAGSSYCSTVVEDALKEAFLKTDEEFSSNTCAAMVGSTAVVAVVGKRRVWVANCGDSRAVLCRSGKAIQLTDDHKPDREDEAERVKKAGGQVLYWNGHRVMGILAMSRAIGDHNLRPYVISDPEVTAVARSPEDDFLLLASDGLWDVLCNQDAVDLAKRCLARAWEKGASRKAAARIAASVLTKAAIDKGSRDNVTVVLVDLKTPPSFAPAAADLPAAAQEDNKPLQVQQQQQQPTRSLPVQQRHQNEEVHAAPVEDSMKNIEHKVITTSAPSCVPNVQGPCFLPPTLVCMSSMSVNVIPEKRNALMPNTMSVGGEVSES</sequence>
<feature type="region of interest" description="Disordered" evidence="10">
    <location>
        <begin position="769"/>
        <end position="803"/>
    </location>
</feature>
<dbReference type="SMART" id="SM00331">
    <property type="entry name" value="PP2C_SIG"/>
    <property type="match status" value="1"/>
</dbReference>
<dbReference type="PROSITE" id="PS51746">
    <property type="entry name" value="PPM_2"/>
    <property type="match status" value="1"/>
</dbReference>
<evidence type="ECO:0000313" key="12">
    <source>
        <dbReference type="EMBL" id="GAX82159.1"/>
    </source>
</evidence>
<feature type="region of interest" description="Disordered" evidence="10">
    <location>
        <begin position="50"/>
        <end position="80"/>
    </location>
</feature>
<evidence type="ECO:0000313" key="13">
    <source>
        <dbReference type="Proteomes" id="UP000232323"/>
    </source>
</evidence>
<accession>A0A250XGX0</accession>
<feature type="compositionally biased region" description="Polar residues" evidence="10">
    <location>
        <begin position="61"/>
        <end position="80"/>
    </location>
</feature>
<evidence type="ECO:0000256" key="10">
    <source>
        <dbReference type="SAM" id="MobiDB-lite"/>
    </source>
</evidence>
<organism evidence="12 13">
    <name type="scientific">Chlamydomonas eustigma</name>
    <dbReference type="NCBI Taxonomy" id="1157962"/>
    <lineage>
        <taxon>Eukaryota</taxon>
        <taxon>Viridiplantae</taxon>
        <taxon>Chlorophyta</taxon>
        <taxon>core chlorophytes</taxon>
        <taxon>Chlorophyceae</taxon>
        <taxon>CS clade</taxon>
        <taxon>Chlamydomonadales</taxon>
        <taxon>Chlamydomonadaceae</taxon>
        <taxon>Chlamydomonas</taxon>
    </lineage>
</organism>
<evidence type="ECO:0000256" key="3">
    <source>
        <dbReference type="ARBA" id="ARBA00013081"/>
    </source>
</evidence>
<dbReference type="InterPro" id="IPR036457">
    <property type="entry name" value="PPM-type-like_dom_sf"/>
</dbReference>
<dbReference type="AlphaFoldDB" id="A0A250XGX0"/>
<dbReference type="SUPFAM" id="SSF81606">
    <property type="entry name" value="PP2C-like"/>
    <property type="match status" value="1"/>
</dbReference>
<gene>
    <name evidence="12" type="ORF">CEUSTIGMA_g9587.t1</name>
</gene>
<dbReference type="GO" id="GO:0046872">
    <property type="term" value="F:metal ion binding"/>
    <property type="evidence" value="ECO:0007669"/>
    <property type="project" value="UniProtKB-KW"/>
</dbReference>
<feature type="compositionally biased region" description="Low complexity" evidence="10">
    <location>
        <begin position="769"/>
        <end position="793"/>
    </location>
</feature>
<evidence type="ECO:0000256" key="7">
    <source>
        <dbReference type="ARBA" id="ARBA00022912"/>
    </source>
</evidence>
<dbReference type="SMART" id="SM00332">
    <property type="entry name" value="PP2Cc"/>
    <property type="match status" value="1"/>
</dbReference>
<dbReference type="InterPro" id="IPR015655">
    <property type="entry name" value="PP2C"/>
</dbReference>
<comment type="similarity">
    <text evidence="9">Belongs to the PP2C family.</text>
</comment>
<evidence type="ECO:0000259" key="11">
    <source>
        <dbReference type="PROSITE" id="PS51746"/>
    </source>
</evidence>
<proteinExistence type="inferred from homology"/>
<keyword evidence="7 9" id="KW-0904">Protein phosphatase</keyword>
<dbReference type="OrthoDB" id="10264738at2759"/>
<dbReference type="FunFam" id="3.60.40.10:FF:000291">
    <property type="entry name" value="Protein phosphatase 2C 50"/>
    <property type="match status" value="1"/>
</dbReference>
<dbReference type="STRING" id="1157962.A0A250XGX0"/>
<dbReference type="Gene3D" id="3.60.40.10">
    <property type="entry name" value="PPM-type phosphatase domain"/>
    <property type="match status" value="2"/>
</dbReference>
<comment type="cofactor">
    <cofactor evidence="2">
        <name>Mg(2+)</name>
        <dbReference type="ChEBI" id="CHEBI:18420"/>
    </cofactor>
</comment>
<dbReference type="Pfam" id="PF00481">
    <property type="entry name" value="PP2C"/>
    <property type="match status" value="1"/>
</dbReference>
<evidence type="ECO:0000256" key="8">
    <source>
        <dbReference type="ARBA" id="ARBA00023211"/>
    </source>
</evidence>
<feature type="domain" description="PPM-type phosphatase" evidence="11">
    <location>
        <begin position="237"/>
        <end position="752"/>
    </location>
</feature>
<keyword evidence="4" id="KW-0479">Metal-binding</keyword>
<evidence type="ECO:0000256" key="2">
    <source>
        <dbReference type="ARBA" id="ARBA00001946"/>
    </source>
</evidence>